<dbReference type="RefSeq" id="WP_085400090.1">
    <property type="nucleotide sequence ID" value="NZ_NAFL01000237.1"/>
</dbReference>
<dbReference type="Pfam" id="PF07992">
    <property type="entry name" value="Pyr_redox_2"/>
    <property type="match status" value="1"/>
</dbReference>
<feature type="domain" description="FAD/NAD(P)-binding" evidence="4">
    <location>
        <begin position="2"/>
        <end position="272"/>
    </location>
</feature>
<dbReference type="SUPFAM" id="SSF51905">
    <property type="entry name" value="FAD/NAD(P)-binding domain"/>
    <property type="match status" value="1"/>
</dbReference>
<dbReference type="AlphaFoldDB" id="A0A1Y2JSJ1"/>
<comment type="caution">
    <text evidence="5">The sequence shown here is derived from an EMBL/GenBank/DDBJ whole genome shotgun (WGS) entry which is preliminary data.</text>
</comment>
<evidence type="ECO:0000256" key="3">
    <source>
        <dbReference type="ARBA" id="ARBA00023002"/>
    </source>
</evidence>
<evidence type="ECO:0000313" key="6">
    <source>
        <dbReference type="Proteomes" id="UP000193335"/>
    </source>
</evidence>
<dbReference type="Proteomes" id="UP000193335">
    <property type="component" value="Unassembled WGS sequence"/>
</dbReference>
<reference evidence="5 6" key="1">
    <citation type="submission" date="2017-03" db="EMBL/GenBank/DDBJ databases">
        <title>Whole genome sequences of fourteen strains of Bradyrhizobium canariense and one strain of Bradyrhizobium japonicum isolated from Lupinus (Papilionoideae: Genisteae) species in Algeria.</title>
        <authorList>
            <person name="Crovadore J."/>
            <person name="Chekireb D."/>
            <person name="Brachmann A."/>
            <person name="Chablais R."/>
            <person name="Cochard B."/>
            <person name="Lefort F."/>
        </authorList>
    </citation>
    <scope>NUCLEOTIDE SEQUENCE [LARGE SCALE GENOMIC DNA]</scope>
    <source>
        <strain evidence="5 6">UBMA197</strain>
    </source>
</reference>
<sequence length="291" mass="30929">MFDCLVIGGGPAGLTAAIYLARYRRSVAVYDAGHSRAALIPKSHNYPGFPTGISGVELLDRLGRQVEFYQVPIVGAWITSLDKTSEGFVATSRNGEVRARTILLATGIVDVAPHMDGLDEAVSRGLVRYCPVCDAFEATGRRIAVLGRSEAAISKAKFLRNYSKDVTLLWQRSSGPDDPKDVVEAGLVATGISELKFHDQMILATTDEGEQSFDVLYPALGCEVRSDLVVNLGAATGQTGCLEVDAHQCTTVAGVFAAGDVVSDLHQITVGTGHAAIAATHIHKVLPARPR</sequence>
<organism evidence="5 6">
    <name type="scientific">Bradyrhizobium japonicum</name>
    <dbReference type="NCBI Taxonomy" id="375"/>
    <lineage>
        <taxon>Bacteria</taxon>
        <taxon>Pseudomonadati</taxon>
        <taxon>Pseudomonadota</taxon>
        <taxon>Alphaproteobacteria</taxon>
        <taxon>Hyphomicrobiales</taxon>
        <taxon>Nitrobacteraceae</taxon>
        <taxon>Bradyrhizobium</taxon>
    </lineage>
</organism>
<evidence type="ECO:0000259" key="4">
    <source>
        <dbReference type="Pfam" id="PF07992"/>
    </source>
</evidence>
<protein>
    <recommendedName>
        <fullName evidence="1">Thioredoxin reductase</fullName>
    </recommendedName>
</protein>
<name>A0A1Y2JSJ1_BRAJP</name>
<proteinExistence type="predicted"/>
<dbReference type="GO" id="GO:0016491">
    <property type="term" value="F:oxidoreductase activity"/>
    <property type="evidence" value="ECO:0007669"/>
    <property type="project" value="UniProtKB-KW"/>
</dbReference>
<evidence type="ECO:0000313" key="5">
    <source>
        <dbReference type="EMBL" id="OSJ33888.1"/>
    </source>
</evidence>
<gene>
    <name evidence="5" type="ORF">BSZ19_13920</name>
</gene>
<dbReference type="PRINTS" id="PR00469">
    <property type="entry name" value="PNDRDTASEII"/>
</dbReference>
<keyword evidence="2" id="KW-0285">Flavoprotein</keyword>
<dbReference type="InterPro" id="IPR023753">
    <property type="entry name" value="FAD/NAD-binding_dom"/>
</dbReference>
<evidence type="ECO:0000256" key="1">
    <source>
        <dbReference type="ARBA" id="ARBA00018719"/>
    </source>
</evidence>
<dbReference type="InterPro" id="IPR036188">
    <property type="entry name" value="FAD/NAD-bd_sf"/>
</dbReference>
<evidence type="ECO:0000256" key="2">
    <source>
        <dbReference type="ARBA" id="ARBA00022630"/>
    </source>
</evidence>
<dbReference type="PANTHER" id="PTHR48105">
    <property type="entry name" value="THIOREDOXIN REDUCTASE 1-RELATED-RELATED"/>
    <property type="match status" value="1"/>
</dbReference>
<dbReference type="InterPro" id="IPR050097">
    <property type="entry name" value="Ferredoxin-NADP_redctase_2"/>
</dbReference>
<keyword evidence="3" id="KW-0560">Oxidoreductase</keyword>
<dbReference type="EMBL" id="NAFL01000237">
    <property type="protein sequence ID" value="OSJ33888.1"/>
    <property type="molecule type" value="Genomic_DNA"/>
</dbReference>
<dbReference type="Gene3D" id="3.50.50.60">
    <property type="entry name" value="FAD/NAD(P)-binding domain"/>
    <property type="match status" value="2"/>
</dbReference>
<dbReference type="PRINTS" id="PR00368">
    <property type="entry name" value="FADPNR"/>
</dbReference>
<accession>A0A1Y2JSJ1</accession>